<dbReference type="GO" id="GO:0003700">
    <property type="term" value="F:DNA-binding transcription factor activity"/>
    <property type="evidence" value="ECO:0007669"/>
    <property type="project" value="InterPro"/>
</dbReference>
<keyword evidence="7" id="KW-1185">Reference proteome</keyword>
<comment type="similarity">
    <text evidence="1">Belongs to the LysR transcriptional regulatory family.</text>
</comment>
<dbReference type="Pfam" id="PF00126">
    <property type="entry name" value="HTH_1"/>
    <property type="match status" value="1"/>
</dbReference>
<proteinExistence type="inferred from homology"/>
<protein>
    <submittedName>
        <fullName evidence="6">Molybdate transport repressor ModE-like protein</fullName>
    </submittedName>
</protein>
<dbReference type="PANTHER" id="PTHR30126:SF39">
    <property type="entry name" value="HTH-TYPE TRANSCRIPTIONAL REGULATOR CYSL"/>
    <property type="match status" value="1"/>
</dbReference>
<dbReference type="GO" id="GO:0000976">
    <property type="term" value="F:transcription cis-regulatory region binding"/>
    <property type="evidence" value="ECO:0007669"/>
    <property type="project" value="TreeGrafter"/>
</dbReference>
<dbReference type="PANTHER" id="PTHR30126">
    <property type="entry name" value="HTH-TYPE TRANSCRIPTIONAL REGULATOR"/>
    <property type="match status" value="1"/>
</dbReference>
<name>A0A839RME1_9ACTN</name>
<gene>
    <name evidence="6" type="ORF">FHU29_001680</name>
</gene>
<feature type="domain" description="HTH lysR-type" evidence="5">
    <location>
        <begin position="6"/>
        <end position="63"/>
    </location>
</feature>
<dbReference type="Proteomes" id="UP000567922">
    <property type="component" value="Unassembled WGS sequence"/>
</dbReference>
<dbReference type="Pfam" id="PF03466">
    <property type="entry name" value="LysR_substrate"/>
    <property type="match status" value="1"/>
</dbReference>
<reference evidence="6 7" key="1">
    <citation type="submission" date="2020-08" db="EMBL/GenBank/DDBJ databases">
        <title>Sequencing the genomes of 1000 actinobacteria strains.</title>
        <authorList>
            <person name="Klenk H.-P."/>
        </authorList>
    </citation>
    <scope>NUCLEOTIDE SEQUENCE [LARGE SCALE GENOMIC DNA]</scope>
    <source>
        <strain evidence="6 7">DSM 45258</strain>
    </source>
</reference>
<keyword evidence="2" id="KW-0805">Transcription regulation</keyword>
<organism evidence="6 7">
    <name type="scientific">Hoyosella altamirensis</name>
    <dbReference type="NCBI Taxonomy" id="616997"/>
    <lineage>
        <taxon>Bacteria</taxon>
        <taxon>Bacillati</taxon>
        <taxon>Actinomycetota</taxon>
        <taxon>Actinomycetes</taxon>
        <taxon>Mycobacteriales</taxon>
        <taxon>Hoyosellaceae</taxon>
        <taxon>Hoyosella</taxon>
    </lineage>
</organism>
<dbReference type="PRINTS" id="PR00039">
    <property type="entry name" value="HTHLYSR"/>
</dbReference>
<accession>A0A839RME1</accession>
<dbReference type="SUPFAM" id="SSF46785">
    <property type="entry name" value="Winged helix' DNA-binding domain"/>
    <property type="match status" value="1"/>
</dbReference>
<dbReference type="SUPFAM" id="SSF53850">
    <property type="entry name" value="Periplasmic binding protein-like II"/>
    <property type="match status" value="1"/>
</dbReference>
<evidence type="ECO:0000256" key="1">
    <source>
        <dbReference type="ARBA" id="ARBA00009437"/>
    </source>
</evidence>
<comment type="caution">
    <text evidence="6">The sequence shown here is derived from an EMBL/GenBank/DDBJ whole genome shotgun (WGS) entry which is preliminary data.</text>
</comment>
<evidence type="ECO:0000256" key="3">
    <source>
        <dbReference type="ARBA" id="ARBA00023125"/>
    </source>
</evidence>
<dbReference type="Gene3D" id="3.40.190.10">
    <property type="entry name" value="Periplasmic binding protein-like II"/>
    <property type="match status" value="2"/>
</dbReference>
<sequence length="302" mass="32280">MSQRLPDLHVLALLVGVDDHGSLSAASRKAEIAQPNASRSIKQLERHLGIPLVRRNPSGSTLTAEGTVIAHWARRILADAATLLDVAAGLRVERSAELTLGASLTVAEHLMPAWLGSFHRMHPEVTVHLQVHNSAHVCERVADGVCDVGFVESPTVPRGLHSVTVARDRLVVVVNPAHPWARRRKPLTMAELAATPLLVREPGSGTRTTLDLALQEYDRAEPLIELGSAAAIRTSVLGSVGPAVMSTLAVGDQLGSGELRLVDVEGLDLVRALRAVWRPPRQLAGLAGELVRLARREGKAGV</sequence>
<evidence type="ECO:0000313" key="7">
    <source>
        <dbReference type="Proteomes" id="UP000567922"/>
    </source>
</evidence>
<dbReference type="InterPro" id="IPR036388">
    <property type="entry name" value="WH-like_DNA-bd_sf"/>
</dbReference>
<dbReference type="Gene3D" id="1.10.10.10">
    <property type="entry name" value="Winged helix-like DNA-binding domain superfamily/Winged helix DNA-binding domain"/>
    <property type="match status" value="1"/>
</dbReference>
<evidence type="ECO:0000259" key="5">
    <source>
        <dbReference type="PROSITE" id="PS50931"/>
    </source>
</evidence>
<keyword evidence="4" id="KW-0804">Transcription</keyword>
<dbReference type="OrthoDB" id="9808620at2"/>
<keyword evidence="3" id="KW-0238">DNA-binding</keyword>
<evidence type="ECO:0000256" key="2">
    <source>
        <dbReference type="ARBA" id="ARBA00023015"/>
    </source>
</evidence>
<dbReference type="InterPro" id="IPR036390">
    <property type="entry name" value="WH_DNA-bd_sf"/>
</dbReference>
<evidence type="ECO:0000256" key="4">
    <source>
        <dbReference type="ARBA" id="ARBA00023163"/>
    </source>
</evidence>
<evidence type="ECO:0000313" key="6">
    <source>
        <dbReference type="EMBL" id="MBB3037246.1"/>
    </source>
</evidence>
<dbReference type="InterPro" id="IPR000847">
    <property type="entry name" value="LysR_HTH_N"/>
</dbReference>
<dbReference type="RefSeq" id="WP_064438909.1">
    <property type="nucleotide sequence ID" value="NZ_BDDI01000002.1"/>
</dbReference>
<dbReference type="PROSITE" id="PS50931">
    <property type="entry name" value="HTH_LYSR"/>
    <property type="match status" value="1"/>
</dbReference>
<dbReference type="InterPro" id="IPR005119">
    <property type="entry name" value="LysR_subst-bd"/>
</dbReference>
<dbReference type="AlphaFoldDB" id="A0A839RME1"/>
<dbReference type="EMBL" id="JACHWS010000001">
    <property type="protein sequence ID" value="MBB3037246.1"/>
    <property type="molecule type" value="Genomic_DNA"/>
</dbReference>